<organism evidence="2 3">
    <name type="scientific">Canavalia gladiata</name>
    <name type="common">Sword bean</name>
    <name type="synonym">Dolichos gladiatus</name>
    <dbReference type="NCBI Taxonomy" id="3824"/>
    <lineage>
        <taxon>Eukaryota</taxon>
        <taxon>Viridiplantae</taxon>
        <taxon>Streptophyta</taxon>
        <taxon>Embryophyta</taxon>
        <taxon>Tracheophyta</taxon>
        <taxon>Spermatophyta</taxon>
        <taxon>Magnoliopsida</taxon>
        <taxon>eudicotyledons</taxon>
        <taxon>Gunneridae</taxon>
        <taxon>Pentapetalae</taxon>
        <taxon>rosids</taxon>
        <taxon>fabids</taxon>
        <taxon>Fabales</taxon>
        <taxon>Fabaceae</taxon>
        <taxon>Papilionoideae</taxon>
        <taxon>50 kb inversion clade</taxon>
        <taxon>NPAAA clade</taxon>
        <taxon>indigoferoid/millettioid clade</taxon>
        <taxon>Phaseoleae</taxon>
        <taxon>Canavalia</taxon>
    </lineage>
</organism>
<evidence type="ECO:0000256" key="1">
    <source>
        <dbReference type="SAM" id="SignalP"/>
    </source>
</evidence>
<gene>
    <name evidence="2" type="ORF">VNO77_16004</name>
</gene>
<name>A0AAN9LZR7_CANGL</name>
<proteinExistence type="predicted"/>
<dbReference type="AlphaFoldDB" id="A0AAN9LZR7"/>
<keyword evidence="1" id="KW-0732">Signal</keyword>
<keyword evidence="3" id="KW-1185">Reference proteome</keyword>
<reference evidence="2 3" key="1">
    <citation type="submission" date="2024-01" db="EMBL/GenBank/DDBJ databases">
        <title>The genomes of 5 underutilized Papilionoideae crops provide insights into root nodulation and disease resistanc.</title>
        <authorList>
            <person name="Jiang F."/>
        </authorList>
    </citation>
    <scope>NUCLEOTIDE SEQUENCE [LARGE SCALE GENOMIC DNA]</scope>
    <source>
        <strain evidence="2">LVBAO_FW01</strain>
        <tissue evidence="2">Leaves</tissue>
    </source>
</reference>
<dbReference type="EMBL" id="JAYMYQ010000003">
    <property type="protein sequence ID" value="KAK7345400.1"/>
    <property type="molecule type" value="Genomic_DNA"/>
</dbReference>
<accession>A0AAN9LZR7</accession>
<dbReference type="Proteomes" id="UP001367508">
    <property type="component" value="Unassembled WGS sequence"/>
</dbReference>
<protein>
    <submittedName>
        <fullName evidence="2">Uncharacterized protein</fullName>
    </submittedName>
</protein>
<sequence length="125" mass="14107">MSFTHMMWLNLWHLKCQISIWLTLNVKKGGLVSKSWINSKVLNIPHDSIWRCVTPSSAPQVGHDEMHHMWTTMKVHQITSWTNMVRCHTHYRLAWGGVTGELGLSSSCAASVVIACCHAPDSNVL</sequence>
<feature type="chain" id="PRO_5042828601" evidence="1">
    <location>
        <begin position="24"/>
        <end position="125"/>
    </location>
</feature>
<comment type="caution">
    <text evidence="2">The sequence shown here is derived from an EMBL/GenBank/DDBJ whole genome shotgun (WGS) entry which is preliminary data.</text>
</comment>
<evidence type="ECO:0000313" key="2">
    <source>
        <dbReference type="EMBL" id="KAK7345400.1"/>
    </source>
</evidence>
<feature type="signal peptide" evidence="1">
    <location>
        <begin position="1"/>
        <end position="23"/>
    </location>
</feature>
<evidence type="ECO:0000313" key="3">
    <source>
        <dbReference type="Proteomes" id="UP001367508"/>
    </source>
</evidence>